<comment type="similarity">
    <text evidence="1">Belongs to the FAM221 family.</text>
</comment>
<sequence length="100" mass="11526">MHGVSISRESFVPGLHIQHKHIEHDPVTHACSKPKCDCSKFDSPWVCNCNHPWSRHSQTVVNKEVRTLADMMSGISDESIMPDVNRWDQLERGDWSDMKK</sequence>
<dbReference type="Proteomes" id="UP001190700">
    <property type="component" value="Unassembled WGS sequence"/>
</dbReference>
<dbReference type="Pfam" id="PF14753">
    <property type="entry name" value="FAM221"/>
    <property type="match status" value="1"/>
</dbReference>
<dbReference type="EMBL" id="LGRX02033458">
    <property type="protein sequence ID" value="KAK3241162.1"/>
    <property type="molecule type" value="Genomic_DNA"/>
</dbReference>
<reference evidence="2 3" key="1">
    <citation type="journal article" date="2015" name="Genome Biol. Evol.">
        <title>Comparative Genomics of a Bacterivorous Green Alga Reveals Evolutionary Causalities and Consequences of Phago-Mixotrophic Mode of Nutrition.</title>
        <authorList>
            <person name="Burns J.A."/>
            <person name="Paasch A."/>
            <person name="Narechania A."/>
            <person name="Kim E."/>
        </authorList>
    </citation>
    <scope>NUCLEOTIDE SEQUENCE [LARGE SCALE GENOMIC DNA]</scope>
    <source>
        <strain evidence="2 3">PLY_AMNH</strain>
    </source>
</reference>
<proteinExistence type="inferred from homology"/>
<name>A0AAE0EV46_9CHLO</name>
<gene>
    <name evidence="2" type="ORF">CYMTET_49051</name>
</gene>
<evidence type="ECO:0000313" key="3">
    <source>
        <dbReference type="Proteomes" id="UP001190700"/>
    </source>
</evidence>
<organism evidence="2 3">
    <name type="scientific">Cymbomonas tetramitiformis</name>
    <dbReference type="NCBI Taxonomy" id="36881"/>
    <lineage>
        <taxon>Eukaryota</taxon>
        <taxon>Viridiplantae</taxon>
        <taxon>Chlorophyta</taxon>
        <taxon>Pyramimonadophyceae</taxon>
        <taxon>Pyramimonadales</taxon>
        <taxon>Pyramimonadaceae</taxon>
        <taxon>Cymbomonas</taxon>
    </lineage>
</organism>
<dbReference type="AlphaFoldDB" id="A0AAE0EV46"/>
<evidence type="ECO:0000313" key="2">
    <source>
        <dbReference type="EMBL" id="KAK3241162.1"/>
    </source>
</evidence>
<protein>
    <submittedName>
        <fullName evidence="2">Uncharacterized protein</fullName>
    </submittedName>
</protein>
<dbReference type="InterPro" id="IPR026755">
    <property type="entry name" value="Fam221a/b"/>
</dbReference>
<evidence type="ECO:0000256" key="1">
    <source>
        <dbReference type="ARBA" id="ARBA00011026"/>
    </source>
</evidence>
<comment type="caution">
    <text evidence="2">The sequence shown here is derived from an EMBL/GenBank/DDBJ whole genome shotgun (WGS) entry which is preliminary data.</text>
</comment>
<keyword evidence="3" id="KW-1185">Reference proteome</keyword>
<accession>A0AAE0EV46</accession>